<evidence type="ECO:0000313" key="3">
    <source>
        <dbReference type="EMBL" id="CAD6447441.1"/>
    </source>
</evidence>
<proteinExistence type="predicted"/>
<dbReference type="EMBL" id="CAJHIA010000026">
    <property type="protein sequence ID" value="CAD6447441.1"/>
    <property type="molecule type" value="Genomic_DNA"/>
</dbReference>
<feature type="region of interest" description="Disordered" evidence="1">
    <location>
        <begin position="291"/>
        <end position="509"/>
    </location>
</feature>
<feature type="compositionally biased region" description="Low complexity" evidence="1">
    <location>
        <begin position="417"/>
        <end position="433"/>
    </location>
</feature>
<name>A0A8H2W0G5_9HELO</name>
<dbReference type="PANTHER" id="PTHR35391">
    <property type="entry name" value="C2H2-TYPE DOMAIN-CONTAINING PROTEIN-RELATED"/>
    <property type="match status" value="1"/>
</dbReference>
<dbReference type="Proteomes" id="UP000624404">
    <property type="component" value="Unassembled WGS sequence"/>
</dbReference>
<dbReference type="Pfam" id="PF20233">
    <property type="entry name" value="DUF6590"/>
    <property type="match status" value="1"/>
</dbReference>
<evidence type="ECO:0000259" key="2">
    <source>
        <dbReference type="Pfam" id="PF20233"/>
    </source>
</evidence>
<evidence type="ECO:0000313" key="4">
    <source>
        <dbReference type="Proteomes" id="UP000624404"/>
    </source>
</evidence>
<feature type="compositionally biased region" description="Low complexity" evidence="1">
    <location>
        <begin position="398"/>
        <end position="410"/>
    </location>
</feature>
<protein>
    <submittedName>
        <fullName evidence="3">5b8cc920-7444-494e-9f6b-b80642c9f9e5</fullName>
    </submittedName>
</protein>
<feature type="region of interest" description="Disordered" evidence="1">
    <location>
        <begin position="39"/>
        <end position="71"/>
    </location>
</feature>
<dbReference type="InterPro" id="IPR046497">
    <property type="entry name" value="DUF6590"/>
</dbReference>
<organism evidence="3 4">
    <name type="scientific">Sclerotinia trifoliorum</name>
    <dbReference type="NCBI Taxonomy" id="28548"/>
    <lineage>
        <taxon>Eukaryota</taxon>
        <taxon>Fungi</taxon>
        <taxon>Dikarya</taxon>
        <taxon>Ascomycota</taxon>
        <taxon>Pezizomycotina</taxon>
        <taxon>Leotiomycetes</taxon>
        <taxon>Helotiales</taxon>
        <taxon>Sclerotiniaceae</taxon>
        <taxon>Sclerotinia</taxon>
    </lineage>
</organism>
<gene>
    <name evidence="3" type="ORF">SCLTRI_LOCUS7233</name>
</gene>
<reference evidence="3" key="1">
    <citation type="submission" date="2020-10" db="EMBL/GenBank/DDBJ databases">
        <authorList>
            <person name="Kusch S."/>
        </authorList>
    </citation>
    <scope>NUCLEOTIDE SEQUENCE</scope>
    <source>
        <strain evidence="3">SwB9</strain>
    </source>
</reference>
<evidence type="ECO:0000256" key="1">
    <source>
        <dbReference type="SAM" id="MobiDB-lite"/>
    </source>
</evidence>
<dbReference type="AlphaFoldDB" id="A0A8H2W0G5"/>
<feature type="domain" description="DUF6590" evidence="2">
    <location>
        <begin position="137"/>
        <end position="280"/>
    </location>
</feature>
<keyword evidence="4" id="KW-1185">Reference proteome</keyword>
<feature type="compositionally biased region" description="Polar residues" evidence="1">
    <location>
        <begin position="299"/>
        <end position="361"/>
    </location>
</feature>
<accession>A0A8H2W0G5</accession>
<comment type="caution">
    <text evidence="3">The sequence shown here is derived from an EMBL/GenBank/DDBJ whole genome shotgun (WGS) entry which is preliminary data.</text>
</comment>
<feature type="compositionally biased region" description="Polar residues" evidence="1">
    <location>
        <begin position="479"/>
        <end position="492"/>
    </location>
</feature>
<feature type="compositionally biased region" description="Pro residues" evidence="1">
    <location>
        <begin position="386"/>
        <end position="397"/>
    </location>
</feature>
<dbReference type="OrthoDB" id="3559580at2759"/>
<dbReference type="PANTHER" id="PTHR35391:SF5">
    <property type="entry name" value="DUF6590 DOMAIN-CONTAINING PROTEIN"/>
    <property type="match status" value="1"/>
</dbReference>
<feature type="compositionally biased region" description="Low complexity" evidence="1">
    <location>
        <begin position="452"/>
        <end position="478"/>
    </location>
</feature>
<sequence>MSSSTSQRRSRGSDLWSEWKLNNKTQKWESFRTNARGKKEWRYSSVQSTSGASAGSNVPRFDDTSPLEPVSATTTQYSVDRNYTTGNNDVGSLTNSMAATTLTSIANVDPPIVAKLEIANTSTEHTDFDPNYKVHQKREFKFGRVFKVLWSEPSGEARGGTMTSVRRQKHGEDLYAKVRRFVIIDHRRGHCLCLPIMSYRKRGTTKPGVHPEEHAIIYTTPYPKLVEGEDGNKMVYRPIKVIPDNTRHHLEASSRLNYRKVCSVEYNVKVWFIGHVHQDFEKTVARSYNEANPPLRLSTPPSASGSYTENNPTYSNSPRAMAGNSSNITGYPTFSNQPNIPSYGNTTSQSTPSYGTGHNTGSSSSNLDGGYSAARQNLPTQYTPSSYPPSQHPPSQYPPSQYSLSQYHPSQYPPSQHPSSQYPSSQYPSSQYPRRNIPVAISPSQHPRRNIPPRNIPSQYSTSQYPPSQYSQYPSYTPHTNQQYYNLQSNHRYGSGDVDDPTRYFDDQS</sequence>
<feature type="compositionally biased region" description="Polar residues" evidence="1">
    <location>
        <begin position="44"/>
        <end position="56"/>
    </location>
</feature>
<feature type="compositionally biased region" description="Basic and acidic residues" evidence="1">
    <location>
        <begin position="500"/>
        <end position="509"/>
    </location>
</feature>